<feature type="domain" description="Cyclic nucleotide-binding" evidence="1">
    <location>
        <begin position="33"/>
        <end position="127"/>
    </location>
</feature>
<dbReference type="CDD" id="cd00038">
    <property type="entry name" value="CAP_ED"/>
    <property type="match status" value="1"/>
</dbReference>
<reference evidence="2 3" key="1">
    <citation type="submission" date="2018-06" db="EMBL/GenBank/DDBJ databases">
        <title>Genomic Encyclopedia of Type Strains, Phase IV (KMG-IV): sequencing the most valuable type-strain genomes for metagenomic binning, comparative biology and taxonomic classification.</title>
        <authorList>
            <person name="Goeker M."/>
        </authorList>
    </citation>
    <scope>NUCLEOTIDE SEQUENCE [LARGE SCALE GENOMIC DNA]</scope>
    <source>
        <strain evidence="2 3">DSM 24875</strain>
    </source>
</reference>
<dbReference type="AlphaFoldDB" id="A0A366EMI8"/>
<proteinExistence type="predicted"/>
<keyword evidence="3" id="KW-1185">Reference proteome</keyword>
<dbReference type="InterPro" id="IPR051413">
    <property type="entry name" value="K/Na_HCN_channel"/>
</dbReference>
<name>A0A366EMI8_9HYPH</name>
<dbReference type="RefSeq" id="WP_170153433.1">
    <property type="nucleotide sequence ID" value="NZ_QNRK01000050.1"/>
</dbReference>
<dbReference type="SUPFAM" id="SSF51206">
    <property type="entry name" value="cAMP-binding domain-like"/>
    <property type="match status" value="1"/>
</dbReference>
<dbReference type="SMART" id="SM00100">
    <property type="entry name" value="cNMP"/>
    <property type="match status" value="1"/>
</dbReference>
<accession>A0A366EMI8</accession>
<dbReference type="Proteomes" id="UP000253529">
    <property type="component" value="Unassembled WGS sequence"/>
</dbReference>
<dbReference type="PANTHER" id="PTHR45689">
    <property type="entry name" value="I[[H]] CHANNEL, ISOFORM E"/>
    <property type="match status" value="1"/>
</dbReference>
<protein>
    <submittedName>
        <fullName evidence="2">Cyclic nucleotide-binding protein</fullName>
    </submittedName>
</protein>
<dbReference type="PANTHER" id="PTHR45689:SF5">
    <property type="entry name" value="I[[H]] CHANNEL, ISOFORM E"/>
    <property type="match status" value="1"/>
</dbReference>
<dbReference type="GO" id="GO:0035725">
    <property type="term" value="P:sodium ion transmembrane transport"/>
    <property type="evidence" value="ECO:0007669"/>
    <property type="project" value="TreeGrafter"/>
</dbReference>
<dbReference type="InterPro" id="IPR000595">
    <property type="entry name" value="cNMP-bd_dom"/>
</dbReference>
<comment type="caution">
    <text evidence="2">The sequence shown here is derived from an EMBL/GenBank/DDBJ whole genome shotgun (WGS) entry which is preliminary data.</text>
</comment>
<dbReference type="InterPro" id="IPR018490">
    <property type="entry name" value="cNMP-bd_dom_sf"/>
</dbReference>
<evidence type="ECO:0000313" key="2">
    <source>
        <dbReference type="EMBL" id="RBP02699.1"/>
    </source>
</evidence>
<sequence length="135" mass="15081">MAEGRTIRGAIMVVDEKTDFRELARAGGLTLSYRAGDMIFREGDTATCMYVVLKGSVEMSTRDKALAIIPDGKPFGMLSIIDGRPRANSARAREDCELALLDERRFRVMVEESPDFVWYVINEFAARLRATSALI</sequence>
<dbReference type="GO" id="GO:0005249">
    <property type="term" value="F:voltage-gated potassium channel activity"/>
    <property type="evidence" value="ECO:0007669"/>
    <property type="project" value="TreeGrafter"/>
</dbReference>
<evidence type="ECO:0000313" key="3">
    <source>
        <dbReference type="Proteomes" id="UP000253529"/>
    </source>
</evidence>
<evidence type="ECO:0000259" key="1">
    <source>
        <dbReference type="PROSITE" id="PS50042"/>
    </source>
</evidence>
<dbReference type="EMBL" id="QNRK01000050">
    <property type="protein sequence ID" value="RBP02699.1"/>
    <property type="molecule type" value="Genomic_DNA"/>
</dbReference>
<dbReference type="PROSITE" id="PS50042">
    <property type="entry name" value="CNMP_BINDING_3"/>
    <property type="match status" value="1"/>
</dbReference>
<dbReference type="Pfam" id="PF00027">
    <property type="entry name" value="cNMP_binding"/>
    <property type="match status" value="1"/>
</dbReference>
<gene>
    <name evidence="2" type="ORF">DFR50_15032</name>
</gene>
<dbReference type="InterPro" id="IPR014710">
    <property type="entry name" value="RmlC-like_jellyroll"/>
</dbReference>
<dbReference type="Gene3D" id="2.60.120.10">
    <property type="entry name" value="Jelly Rolls"/>
    <property type="match status" value="1"/>
</dbReference>
<dbReference type="GO" id="GO:0098855">
    <property type="term" value="C:HCN channel complex"/>
    <property type="evidence" value="ECO:0007669"/>
    <property type="project" value="TreeGrafter"/>
</dbReference>
<dbReference type="GO" id="GO:0003254">
    <property type="term" value="P:regulation of membrane depolarization"/>
    <property type="evidence" value="ECO:0007669"/>
    <property type="project" value="TreeGrafter"/>
</dbReference>
<organism evidence="2 3">
    <name type="scientific">Roseiarcus fermentans</name>
    <dbReference type="NCBI Taxonomy" id="1473586"/>
    <lineage>
        <taxon>Bacteria</taxon>
        <taxon>Pseudomonadati</taxon>
        <taxon>Pseudomonadota</taxon>
        <taxon>Alphaproteobacteria</taxon>
        <taxon>Hyphomicrobiales</taxon>
        <taxon>Roseiarcaceae</taxon>
        <taxon>Roseiarcus</taxon>
    </lineage>
</organism>